<organism evidence="2 3">
    <name type="scientific">Corchorus capsularis</name>
    <name type="common">Jute</name>
    <dbReference type="NCBI Taxonomy" id="210143"/>
    <lineage>
        <taxon>Eukaryota</taxon>
        <taxon>Viridiplantae</taxon>
        <taxon>Streptophyta</taxon>
        <taxon>Embryophyta</taxon>
        <taxon>Tracheophyta</taxon>
        <taxon>Spermatophyta</taxon>
        <taxon>Magnoliopsida</taxon>
        <taxon>eudicotyledons</taxon>
        <taxon>Gunneridae</taxon>
        <taxon>Pentapetalae</taxon>
        <taxon>rosids</taxon>
        <taxon>malvids</taxon>
        <taxon>Malvales</taxon>
        <taxon>Malvaceae</taxon>
        <taxon>Grewioideae</taxon>
        <taxon>Apeibeae</taxon>
        <taxon>Corchorus</taxon>
    </lineage>
</organism>
<feature type="compositionally biased region" description="Polar residues" evidence="1">
    <location>
        <begin position="14"/>
        <end position="26"/>
    </location>
</feature>
<feature type="compositionally biased region" description="Basic and acidic residues" evidence="1">
    <location>
        <begin position="27"/>
        <end position="38"/>
    </location>
</feature>
<proteinExistence type="predicted"/>
<feature type="region of interest" description="Disordered" evidence="1">
    <location>
        <begin position="1"/>
        <end position="38"/>
    </location>
</feature>
<dbReference type="EMBL" id="AWWV01006569">
    <property type="protein sequence ID" value="OMP00903.1"/>
    <property type="molecule type" value="Genomic_DNA"/>
</dbReference>
<evidence type="ECO:0000313" key="2">
    <source>
        <dbReference type="EMBL" id="OMP00903.1"/>
    </source>
</evidence>
<keyword evidence="3" id="KW-1185">Reference proteome</keyword>
<name>A0A1R3K1E8_COCAP</name>
<evidence type="ECO:0000256" key="1">
    <source>
        <dbReference type="SAM" id="MobiDB-lite"/>
    </source>
</evidence>
<feature type="non-terminal residue" evidence="2">
    <location>
        <position position="1"/>
    </location>
</feature>
<comment type="caution">
    <text evidence="2">The sequence shown here is derived from an EMBL/GenBank/DDBJ whole genome shotgun (WGS) entry which is preliminary data.</text>
</comment>
<protein>
    <submittedName>
        <fullName evidence="2">Uncharacterized protein</fullName>
    </submittedName>
</protein>
<accession>A0A1R3K1E8</accession>
<gene>
    <name evidence="2" type="ORF">CCACVL1_03260</name>
</gene>
<reference evidence="2 3" key="1">
    <citation type="submission" date="2013-09" db="EMBL/GenBank/DDBJ databases">
        <title>Corchorus capsularis genome sequencing.</title>
        <authorList>
            <person name="Alam M."/>
            <person name="Haque M.S."/>
            <person name="Islam M.S."/>
            <person name="Emdad E.M."/>
            <person name="Islam M.M."/>
            <person name="Ahmed B."/>
            <person name="Halim A."/>
            <person name="Hossen Q.M.M."/>
            <person name="Hossain M.Z."/>
            <person name="Ahmed R."/>
            <person name="Khan M.M."/>
            <person name="Islam R."/>
            <person name="Rashid M.M."/>
            <person name="Khan S.A."/>
            <person name="Rahman M.S."/>
            <person name="Alam M."/>
        </authorList>
    </citation>
    <scope>NUCLEOTIDE SEQUENCE [LARGE SCALE GENOMIC DNA]</scope>
    <source>
        <strain evidence="3">cv. CVL-1</strain>
        <tissue evidence="2">Whole seedling</tissue>
    </source>
</reference>
<dbReference type="Gramene" id="OMP00903">
    <property type="protein sequence ID" value="OMP00903"/>
    <property type="gene ID" value="CCACVL1_03260"/>
</dbReference>
<dbReference type="Proteomes" id="UP000188268">
    <property type="component" value="Unassembled WGS sequence"/>
</dbReference>
<evidence type="ECO:0000313" key="3">
    <source>
        <dbReference type="Proteomes" id="UP000188268"/>
    </source>
</evidence>
<sequence length="38" mass="4275">GWGMRYAAKKLTNTHRTPITSKTNTKLAREGRDARDTA</sequence>
<dbReference type="AlphaFoldDB" id="A0A1R3K1E8"/>